<dbReference type="InterPro" id="IPR004402">
    <property type="entry name" value="DeoD-type"/>
</dbReference>
<dbReference type="GO" id="GO:0004731">
    <property type="term" value="F:purine-nucleoside phosphorylase activity"/>
    <property type="evidence" value="ECO:0007669"/>
    <property type="project" value="InterPro"/>
</dbReference>
<keyword evidence="9" id="KW-1185">Reference proteome</keyword>
<evidence type="ECO:0000259" key="7">
    <source>
        <dbReference type="Pfam" id="PF01048"/>
    </source>
</evidence>
<protein>
    <recommendedName>
        <fullName evidence="3">Uridine phosphorylase</fullName>
        <ecNumber evidence="2">2.4.2.3</ecNumber>
    </recommendedName>
</protein>
<dbReference type="PROSITE" id="PS01232">
    <property type="entry name" value="PNP_UDP_1"/>
    <property type="match status" value="1"/>
</dbReference>
<comment type="similarity">
    <text evidence="1">Belongs to the PNP/UDP phosphorylase family.</text>
</comment>
<dbReference type="PANTHER" id="PTHR43691:SF11">
    <property type="entry name" value="FI09636P-RELATED"/>
    <property type="match status" value="1"/>
</dbReference>
<feature type="domain" description="Nucleoside phosphorylase" evidence="7">
    <location>
        <begin position="17"/>
        <end position="224"/>
    </location>
</feature>
<dbReference type="Proteomes" id="UP000587760">
    <property type="component" value="Unassembled WGS sequence"/>
</dbReference>
<dbReference type="PANTHER" id="PTHR43691">
    <property type="entry name" value="URIDINE PHOSPHORYLASE"/>
    <property type="match status" value="1"/>
</dbReference>
<dbReference type="AlphaFoldDB" id="A0A841R754"/>
<comment type="catalytic activity">
    <reaction evidence="6">
        <text>uridine + phosphate = alpha-D-ribose 1-phosphate + uracil</text>
        <dbReference type="Rhea" id="RHEA:24388"/>
        <dbReference type="ChEBI" id="CHEBI:16704"/>
        <dbReference type="ChEBI" id="CHEBI:17568"/>
        <dbReference type="ChEBI" id="CHEBI:43474"/>
        <dbReference type="ChEBI" id="CHEBI:57720"/>
        <dbReference type="EC" id="2.4.2.3"/>
    </reaction>
</comment>
<dbReference type="GO" id="GO:0006152">
    <property type="term" value="P:purine nucleoside catabolic process"/>
    <property type="evidence" value="ECO:0007669"/>
    <property type="project" value="TreeGrafter"/>
</dbReference>
<evidence type="ECO:0000256" key="4">
    <source>
        <dbReference type="ARBA" id="ARBA00022676"/>
    </source>
</evidence>
<evidence type="ECO:0000256" key="2">
    <source>
        <dbReference type="ARBA" id="ARBA00011888"/>
    </source>
</evidence>
<dbReference type="CDD" id="cd09006">
    <property type="entry name" value="PNP_EcPNPI-like"/>
    <property type="match status" value="1"/>
</dbReference>
<dbReference type="Pfam" id="PF01048">
    <property type="entry name" value="PNP_UDP_1"/>
    <property type="match status" value="1"/>
</dbReference>
<reference evidence="8 9" key="1">
    <citation type="submission" date="2020-08" db="EMBL/GenBank/DDBJ databases">
        <title>Genomic Encyclopedia of Type Strains, Phase IV (KMG-IV): sequencing the most valuable type-strain genomes for metagenomic binning, comparative biology and taxonomic classification.</title>
        <authorList>
            <person name="Goeker M."/>
        </authorList>
    </citation>
    <scope>NUCLEOTIDE SEQUENCE [LARGE SCALE GENOMIC DNA]</scope>
    <source>
        <strain evidence="8 9">DSM 2461</strain>
    </source>
</reference>
<gene>
    <name evidence="8" type="ORF">HNR50_000503</name>
</gene>
<evidence type="ECO:0000256" key="3">
    <source>
        <dbReference type="ARBA" id="ARBA00021980"/>
    </source>
</evidence>
<dbReference type="GO" id="GO:0004850">
    <property type="term" value="F:uridine phosphorylase activity"/>
    <property type="evidence" value="ECO:0007669"/>
    <property type="project" value="UniProtKB-EC"/>
</dbReference>
<evidence type="ECO:0000256" key="1">
    <source>
        <dbReference type="ARBA" id="ARBA00010456"/>
    </source>
</evidence>
<proteinExistence type="inferred from homology"/>
<evidence type="ECO:0000256" key="6">
    <source>
        <dbReference type="ARBA" id="ARBA00048447"/>
    </source>
</evidence>
<dbReference type="InterPro" id="IPR000845">
    <property type="entry name" value="Nucleoside_phosphorylase_d"/>
</dbReference>
<name>A0A841R754_9SPIO</name>
<keyword evidence="5 8" id="KW-0808">Transferase</keyword>
<dbReference type="GO" id="GO:0005829">
    <property type="term" value="C:cytosol"/>
    <property type="evidence" value="ECO:0007669"/>
    <property type="project" value="TreeGrafter"/>
</dbReference>
<dbReference type="NCBIfam" id="NF004489">
    <property type="entry name" value="PRK05819.1"/>
    <property type="match status" value="1"/>
</dbReference>
<dbReference type="HAMAP" id="MF_01627">
    <property type="entry name" value="Pur_nucleosid_phosp"/>
    <property type="match status" value="1"/>
</dbReference>
<dbReference type="NCBIfam" id="TIGR00107">
    <property type="entry name" value="deoD"/>
    <property type="match status" value="1"/>
</dbReference>
<evidence type="ECO:0000256" key="5">
    <source>
        <dbReference type="ARBA" id="ARBA00022679"/>
    </source>
</evidence>
<accession>A0A841R754</accession>
<dbReference type="RefSeq" id="WP_184743252.1">
    <property type="nucleotide sequence ID" value="NZ_JACHGJ010000001.1"/>
</dbReference>
<sequence>MGTPHLEAKKGDIAESVLLPGDPLRAKHIAETFLEDAVCYNQVRGMLGYTGLYKGKRVSIQGTGMGIPSISIYVNELIAEYGVRKLMRIGTCGSIQENVNMRDVVLAMSASTDSSINKIRFGGLDYAPTADFELLHTAWSVAKKKNISVKAGPVLTSDTFYGDDPDWWRLWADFGIMTVEMETAGLYTLAAKYKVQALALLTVSDSILTGEVSTTEERQKTFNDMIEIALESA</sequence>
<dbReference type="EMBL" id="JACHGJ010000001">
    <property type="protein sequence ID" value="MBB6478870.1"/>
    <property type="molecule type" value="Genomic_DNA"/>
</dbReference>
<keyword evidence="4 8" id="KW-0328">Glycosyltransferase</keyword>
<comment type="caution">
    <text evidence="8">The sequence shown here is derived from an EMBL/GenBank/DDBJ whole genome shotgun (WGS) entry which is preliminary data.</text>
</comment>
<evidence type="ECO:0000313" key="8">
    <source>
        <dbReference type="EMBL" id="MBB6478870.1"/>
    </source>
</evidence>
<dbReference type="Gene3D" id="3.40.50.1580">
    <property type="entry name" value="Nucleoside phosphorylase domain"/>
    <property type="match status" value="1"/>
</dbReference>
<dbReference type="SUPFAM" id="SSF53167">
    <property type="entry name" value="Purine and uridine phosphorylases"/>
    <property type="match status" value="1"/>
</dbReference>
<dbReference type="InterPro" id="IPR018016">
    <property type="entry name" value="Nucleoside_phosphorylase_CS"/>
</dbReference>
<dbReference type="InterPro" id="IPR035994">
    <property type="entry name" value="Nucleoside_phosphorylase_sf"/>
</dbReference>
<dbReference type="EC" id="2.4.2.3" evidence="2"/>
<organism evidence="8 9">
    <name type="scientific">Spirochaeta isovalerica</name>
    <dbReference type="NCBI Taxonomy" id="150"/>
    <lineage>
        <taxon>Bacteria</taxon>
        <taxon>Pseudomonadati</taxon>
        <taxon>Spirochaetota</taxon>
        <taxon>Spirochaetia</taxon>
        <taxon>Spirochaetales</taxon>
        <taxon>Spirochaetaceae</taxon>
        <taxon>Spirochaeta</taxon>
    </lineage>
</organism>
<evidence type="ECO:0000313" key="9">
    <source>
        <dbReference type="Proteomes" id="UP000587760"/>
    </source>
</evidence>